<evidence type="ECO:0000313" key="1">
    <source>
        <dbReference type="EMBL" id="AMA98200.1"/>
    </source>
</evidence>
<proteinExistence type="evidence at transcript level"/>
<feature type="non-terminal residue" evidence="1">
    <location>
        <position position="59"/>
    </location>
</feature>
<protein>
    <submittedName>
        <fullName evidence="1">Chemosensory protein</fullName>
    </submittedName>
</protein>
<dbReference type="EMBL" id="KT381709">
    <property type="protein sequence ID" value="AMA98200.1"/>
    <property type="molecule type" value="mRNA"/>
</dbReference>
<name>A0A0X8DBK5_BLAGE</name>
<dbReference type="AlphaFoldDB" id="A0A0X8DBK5"/>
<sequence length="59" mass="6929">MAFVVERLQGGRFALPPHITEEAMAFLRLMKEDIFWGHCVFMVRKGTPHMEKFNQVVNH</sequence>
<reference evidence="1" key="1">
    <citation type="submission" date="2015-08" db="EMBL/GenBank/DDBJ databases">
        <title>Transcriptome-Based Identification and Expression Profiles of Chemosensory Genes in German Cockroach, Blattella germanica.</title>
        <authorList>
            <person name="Niu D.-J."/>
        </authorList>
    </citation>
    <scope>NUCLEOTIDE SEQUENCE</scope>
</reference>
<organism evidence="1">
    <name type="scientific">Blattella germanica</name>
    <name type="common">German cockroach</name>
    <name type="synonym">Blatta germanica</name>
    <dbReference type="NCBI Taxonomy" id="6973"/>
    <lineage>
        <taxon>Eukaryota</taxon>
        <taxon>Metazoa</taxon>
        <taxon>Ecdysozoa</taxon>
        <taxon>Arthropoda</taxon>
        <taxon>Hexapoda</taxon>
        <taxon>Insecta</taxon>
        <taxon>Pterygota</taxon>
        <taxon>Neoptera</taxon>
        <taxon>Polyneoptera</taxon>
        <taxon>Dictyoptera</taxon>
        <taxon>Blattodea</taxon>
        <taxon>Blaberoidea</taxon>
        <taxon>Blattellidae</taxon>
        <taxon>Blattella</taxon>
    </lineage>
</organism>
<accession>A0A0X8DBK5</accession>